<sequence length="199" mass="22463">MSKRHVFEELLNTEFRWPTAGDMPFVEATKQADNAVIAEDDFTRLVLMTEGYKSAADLAVAHAASNRFDRDLLVFPILFNYRQFIELSLKYHLATHGRAVGIDANWKTHDLAVLWTSFREMLERYGTTDPDEADPVVESVVLEFAKIDPGSYSNRYPVDRQGNALPIAYGAMHLENLADVMKAVAGYFTGCDGYLSDMR</sequence>
<dbReference type="Proteomes" id="UP000028411">
    <property type="component" value="Unassembled WGS sequence"/>
</dbReference>
<evidence type="ECO:0000313" key="2">
    <source>
        <dbReference type="Proteomes" id="UP000028411"/>
    </source>
</evidence>
<dbReference type="AlphaFoldDB" id="A0A081RDL6"/>
<organism evidence="1 2">
    <name type="scientific">Sphingobium chlorophenolicum</name>
    <dbReference type="NCBI Taxonomy" id="46429"/>
    <lineage>
        <taxon>Bacteria</taxon>
        <taxon>Pseudomonadati</taxon>
        <taxon>Pseudomonadota</taxon>
        <taxon>Alphaproteobacteria</taxon>
        <taxon>Sphingomonadales</taxon>
        <taxon>Sphingomonadaceae</taxon>
        <taxon>Sphingobium</taxon>
    </lineage>
</organism>
<evidence type="ECO:0008006" key="3">
    <source>
        <dbReference type="Google" id="ProtNLM"/>
    </source>
</evidence>
<reference evidence="1 2" key="1">
    <citation type="submission" date="2014-02" db="EMBL/GenBank/DDBJ databases">
        <title>Whole genome sequence of Sphingobium chlorophenolicum NBRC 16172.</title>
        <authorList>
            <person name="Gan H.M."/>
            <person name="Gan H.Y."/>
            <person name="Chew T.H."/>
            <person name="Savka M.A."/>
        </authorList>
    </citation>
    <scope>NUCLEOTIDE SEQUENCE [LARGE SCALE GENOMIC DNA]</scope>
    <source>
        <strain evidence="1 2">NBRC 16172</strain>
    </source>
</reference>
<protein>
    <recommendedName>
        <fullName evidence="3">HEPN domain-containing protein</fullName>
    </recommendedName>
</protein>
<accession>A0A081RDL6</accession>
<gene>
    <name evidence="1" type="ORF">BV95_02441</name>
</gene>
<name>A0A081RDL6_SPHCR</name>
<dbReference type="PATRIC" id="fig|46429.4.peg.2416"/>
<comment type="caution">
    <text evidence="1">The sequence shown here is derived from an EMBL/GenBank/DDBJ whole genome shotgun (WGS) entry which is preliminary data.</text>
</comment>
<dbReference type="EMBL" id="JFHR01000025">
    <property type="protein sequence ID" value="KEQ53289.1"/>
    <property type="molecule type" value="Genomic_DNA"/>
</dbReference>
<dbReference type="eggNOG" id="ENOG5033J2Y">
    <property type="taxonomic scope" value="Bacteria"/>
</dbReference>
<evidence type="ECO:0000313" key="1">
    <source>
        <dbReference type="EMBL" id="KEQ53289.1"/>
    </source>
</evidence>
<proteinExistence type="predicted"/>
<dbReference type="RefSeq" id="WP_051749743.1">
    <property type="nucleotide sequence ID" value="NZ_JFHR01000025.1"/>
</dbReference>
<dbReference type="OrthoDB" id="7833188at2"/>